<evidence type="ECO:0000256" key="5">
    <source>
        <dbReference type="ARBA" id="ARBA00022723"/>
    </source>
</evidence>
<reference evidence="11" key="1">
    <citation type="submission" date="2015-08" db="EMBL/GenBank/DDBJ databases">
        <title>Vibrio galatheae sp. nov., a novel member of the Vibrionaceae family isolated from the Solomon Islands.</title>
        <authorList>
            <person name="Giubergia S."/>
            <person name="Machado H."/>
            <person name="Mateiu R.V."/>
            <person name="Gram L."/>
        </authorList>
    </citation>
    <scope>NUCLEOTIDE SEQUENCE [LARGE SCALE GENOMIC DNA]</scope>
    <source>
        <strain evidence="11">DSM 19584</strain>
    </source>
</reference>
<dbReference type="GO" id="GO:0030313">
    <property type="term" value="C:cell envelope"/>
    <property type="evidence" value="ECO:0007669"/>
    <property type="project" value="UniProtKB-SubCell"/>
</dbReference>
<keyword evidence="11" id="KW-1185">Reference proteome</keyword>
<dbReference type="Gene3D" id="1.10.1130.10">
    <property type="entry name" value="Flavocytochrome C3, Chain A"/>
    <property type="match status" value="1"/>
</dbReference>
<keyword evidence="8" id="KW-0732">Signal</keyword>
<dbReference type="RefSeq" id="WP_053395838.1">
    <property type="nucleotide sequence ID" value="NZ_LHPJ01000008.1"/>
</dbReference>
<name>A0A0M0HMW9_VIBNE</name>
<dbReference type="Proteomes" id="UP000037515">
    <property type="component" value="Unassembled WGS sequence"/>
</dbReference>
<evidence type="ECO:0000256" key="1">
    <source>
        <dbReference type="ARBA" id="ARBA00001926"/>
    </source>
</evidence>
<dbReference type="GO" id="GO:0046872">
    <property type="term" value="F:metal ion binding"/>
    <property type="evidence" value="ECO:0007669"/>
    <property type="project" value="UniProtKB-KW"/>
</dbReference>
<evidence type="ECO:0000256" key="3">
    <source>
        <dbReference type="ARBA" id="ARBA00022448"/>
    </source>
</evidence>
<sequence length="146" mass="16922">MNKFLVTLLLVISPLTYADDLPNPDEDTLANFHLKDETCAGQCHEDESVSDDLVFEYRSCVECHDDFGLLRGKSHNLKHKENENMECVECHFPHEEFDPKETCLDCHDEGDSEIEHIYSHRLERYMSHFVFMPHSKALSISPSVHN</sequence>
<comment type="caution">
    <text evidence="10">The sequence shown here is derived from an EMBL/GenBank/DDBJ whole genome shotgun (WGS) entry which is preliminary data.</text>
</comment>
<feature type="signal peptide" evidence="8">
    <location>
        <begin position="1"/>
        <end position="18"/>
    </location>
</feature>
<feature type="domain" description="Tetrahaem cytochrome" evidence="9">
    <location>
        <begin position="33"/>
        <end position="108"/>
    </location>
</feature>
<evidence type="ECO:0000256" key="2">
    <source>
        <dbReference type="ARBA" id="ARBA00004196"/>
    </source>
</evidence>
<evidence type="ECO:0000313" key="10">
    <source>
        <dbReference type="EMBL" id="KOO03053.1"/>
    </source>
</evidence>
<comment type="subcellular location">
    <subcellularLocation>
        <location evidence="2">Cell envelope</location>
    </subcellularLocation>
</comment>
<feature type="chain" id="PRO_5005600108" description="Tetrahaem cytochrome domain-containing protein" evidence="8">
    <location>
        <begin position="19"/>
        <end position="146"/>
    </location>
</feature>
<comment type="cofactor">
    <cofactor evidence="1">
        <name>heme c</name>
        <dbReference type="ChEBI" id="CHEBI:61717"/>
    </cofactor>
</comment>
<protein>
    <recommendedName>
        <fullName evidence="9">Tetrahaem cytochrome domain-containing protein</fullName>
    </recommendedName>
</protein>
<keyword evidence="3" id="KW-0813">Transport</keyword>
<dbReference type="PATRIC" id="fig|693.5.peg.2227"/>
<dbReference type="Pfam" id="PF14537">
    <property type="entry name" value="Cytochrom_c3_2"/>
    <property type="match status" value="1"/>
</dbReference>
<dbReference type="InterPro" id="IPR012286">
    <property type="entry name" value="Tetrahaem_cytochrome"/>
</dbReference>
<dbReference type="AlphaFoldDB" id="A0A0M0HMW9"/>
<evidence type="ECO:0000256" key="7">
    <source>
        <dbReference type="ARBA" id="ARBA00023004"/>
    </source>
</evidence>
<proteinExistence type="predicted"/>
<dbReference type="InterPro" id="IPR036280">
    <property type="entry name" value="Multihaem_cyt_sf"/>
</dbReference>
<dbReference type="SUPFAM" id="SSF48695">
    <property type="entry name" value="Multiheme cytochromes"/>
    <property type="match status" value="1"/>
</dbReference>
<dbReference type="OrthoDB" id="9154260at2"/>
<keyword evidence="4" id="KW-0349">Heme</keyword>
<keyword evidence="6" id="KW-0249">Electron transport</keyword>
<evidence type="ECO:0000313" key="11">
    <source>
        <dbReference type="Proteomes" id="UP000037515"/>
    </source>
</evidence>
<gene>
    <name evidence="10" type="ORF">AKJ17_10870</name>
</gene>
<dbReference type="EMBL" id="LHPJ01000008">
    <property type="protein sequence ID" value="KOO03053.1"/>
    <property type="molecule type" value="Genomic_DNA"/>
</dbReference>
<evidence type="ECO:0000256" key="8">
    <source>
        <dbReference type="SAM" id="SignalP"/>
    </source>
</evidence>
<keyword evidence="7" id="KW-0408">Iron</keyword>
<keyword evidence="5" id="KW-0479">Metal-binding</keyword>
<accession>A0A0M0HMW9</accession>
<evidence type="ECO:0000259" key="9">
    <source>
        <dbReference type="Pfam" id="PF14537"/>
    </source>
</evidence>
<organism evidence="10 11">
    <name type="scientific">Vibrio nereis</name>
    <dbReference type="NCBI Taxonomy" id="693"/>
    <lineage>
        <taxon>Bacteria</taxon>
        <taxon>Pseudomonadati</taxon>
        <taxon>Pseudomonadota</taxon>
        <taxon>Gammaproteobacteria</taxon>
        <taxon>Vibrionales</taxon>
        <taxon>Vibrionaceae</taxon>
        <taxon>Vibrio</taxon>
    </lineage>
</organism>
<evidence type="ECO:0000256" key="6">
    <source>
        <dbReference type="ARBA" id="ARBA00022982"/>
    </source>
</evidence>
<evidence type="ECO:0000256" key="4">
    <source>
        <dbReference type="ARBA" id="ARBA00022617"/>
    </source>
</evidence>